<evidence type="ECO:0000256" key="1">
    <source>
        <dbReference type="ARBA" id="ARBA00006226"/>
    </source>
</evidence>
<gene>
    <name evidence="3" type="ORF">A8145_19330</name>
</gene>
<dbReference type="AlphaFoldDB" id="A0A6M7U0N3"/>
<dbReference type="PANTHER" id="PTHR33755:SF6">
    <property type="entry name" value="PLASMID STABILIZATION SYSTEM PROTEIN"/>
    <property type="match status" value="1"/>
</dbReference>
<dbReference type="InterPro" id="IPR007712">
    <property type="entry name" value="RelE/ParE_toxin"/>
</dbReference>
<evidence type="ECO:0000313" key="4">
    <source>
        <dbReference type="Proteomes" id="UP000093737"/>
    </source>
</evidence>
<accession>A0A6M7U0N3</accession>
<name>A0A6M7U0N3_RHILI</name>
<dbReference type="Pfam" id="PF05016">
    <property type="entry name" value="ParE_toxin"/>
    <property type="match status" value="1"/>
</dbReference>
<comment type="similarity">
    <text evidence="1">Belongs to the RelE toxin family.</text>
</comment>
<dbReference type="Gene3D" id="3.30.2310.20">
    <property type="entry name" value="RelE-like"/>
    <property type="match status" value="1"/>
</dbReference>
<protein>
    <submittedName>
        <fullName evidence="3">Plasmid stabilization protein</fullName>
    </submittedName>
</protein>
<sequence>MLPIVRSARAEEDLIAIWQHIADDSETAADRQLDRIEARWQQLATYPFPGAPREDIAPGIRHLVLGDYLILYRVRGDAIEIVRVLHGHRNIEADDLGA</sequence>
<dbReference type="PANTHER" id="PTHR33755">
    <property type="entry name" value="TOXIN PARE1-RELATED"/>
    <property type="match status" value="1"/>
</dbReference>
<evidence type="ECO:0000256" key="2">
    <source>
        <dbReference type="ARBA" id="ARBA00022649"/>
    </source>
</evidence>
<evidence type="ECO:0000313" key="3">
    <source>
        <dbReference type="EMBL" id="OBQ61857.1"/>
    </source>
</evidence>
<keyword evidence="2" id="KW-1277">Toxin-antitoxin system</keyword>
<dbReference type="InterPro" id="IPR051803">
    <property type="entry name" value="TA_system_RelE-like_toxin"/>
</dbReference>
<proteinExistence type="inferred from homology"/>
<dbReference type="Proteomes" id="UP000093737">
    <property type="component" value="Unassembled WGS sequence"/>
</dbReference>
<organism evidence="3 4">
    <name type="scientific">Rhizobium loti</name>
    <name type="common">Mesorhizobium loti</name>
    <dbReference type="NCBI Taxonomy" id="381"/>
    <lineage>
        <taxon>Bacteria</taxon>
        <taxon>Pseudomonadati</taxon>
        <taxon>Pseudomonadota</taxon>
        <taxon>Alphaproteobacteria</taxon>
        <taxon>Hyphomicrobiales</taxon>
        <taxon>Phyllobacteriaceae</taxon>
        <taxon>Mesorhizobium</taxon>
    </lineage>
</organism>
<comment type="caution">
    <text evidence="3">The sequence shown here is derived from an EMBL/GenBank/DDBJ whole genome shotgun (WGS) entry which is preliminary data.</text>
</comment>
<reference evidence="3 4" key="1">
    <citation type="submission" date="2016-05" db="EMBL/GenBank/DDBJ databases">
        <authorList>
            <person name="Ramsay J.P."/>
        </authorList>
    </citation>
    <scope>NUCLEOTIDE SEQUENCE [LARGE SCALE GENOMIC DNA]</scope>
    <source>
        <strain evidence="3 4">NZP2042</strain>
    </source>
</reference>
<dbReference type="EMBL" id="LYTK01000020">
    <property type="protein sequence ID" value="OBQ61857.1"/>
    <property type="molecule type" value="Genomic_DNA"/>
</dbReference>
<dbReference type="InterPro" id="IPR035093">
    <property type="entry name" value="RelE/ParE_toxin_dom_sf"/>
</dbReference>